<organism evidence="1 2">
    <name type="scientific">Duganella phyllosphaerae</name>
    <dbReference type="NCBI Taxonomy" id="762836"/>
    <lineage>
        <taxon>Bacteria</taxon>
        <taxon>Pseudomonadati</taxon>
        <taxon>Pseudomonadota</taxon>
        <taxon>Betaproteobacteria</taxon>
        <taxon>Burkholderiales</taxon>
        <taxon>Oxalobacteraceae</taxon>
        <taxon>Telluria group</taxon>
        <taxon>Duganella</taxon>
    </lineage>
</organism>
<reference evidence="2" key="1">
    <citation type="journal article" date="2016" name="Front. Microbiol.">
        <title>Molecular Keys to the Janthinobacterium and Duganella spp. Interaction with the Plant Pathogen Fusarium graminearum.</title>
        <authorList>
            <person name="Haack F.S."/>
            <person name="Poehlein A."/>
            <person name="Kroger C."/>
            <person name="Voigt C.A."/>
            <person name="Piepenbring M."/>
            <person name="Bode H.B."/>
            <person name="Daniel R."/>
            <person name="Schafer W."/>
            <person name="Streit W.R."/>
        </authorList>
    </citation>
    <scope>NUCLEOTIDE SEQUENCE [LARGE SCALE GENOMIC DNA]</scope>
    <source>
        <strain evidence="2">T54</strain>
    </source>
</reference>
<dbReference type="OrthoDB" id="9799824at2"/>
<dbReference type="Proteomes" id="UP000175989">
    <property type="component" value="Unassembled WGS sequence"/>
</dbReference>
<dbReference type="AlphaFoldDB" id="A0A1E7WGB4"/>
<dbReference type="RefSeq" id="WP_070249737.1">
    <property type="nucleotide sequence ID" value="NZ_LROM01000097.1"/>
</dbReference>
<dbReference type="EMBL" id="LROM01000097">
    <property type="protein sequence ID" value="OEZ97520.1"/>
    <property type="molecule type" value="Genomic_DNA"/>
</dbReference>
<evidence type="ECO:0000313" key="2">
    <source>
        <dbReference type="Proteomes" id="UP000175989"/>
    </source>
</evidence>
<protein>
    <recommendedName>
        <fullName evidence="3">PIN domain-containing protein</fullName>
    </recommendedName>
</protein>
<accession>A0A1E7WGB4</accession>
<gene>
    <name evidence="1" type="ORF">DUPY_35620</name>
</gene>
<evidence type="ECO:0008006" key="3">
    <source>
        <dbReference type="Google" id="ProtNLM"/>
    </source>
</evidence>
<evidence type="ECO:0000313" key="1">
    <source>
        <dbReference type="EMBL" id="OEZ97520.1"/>
    </source>
</evidence>
<keyword evidence="2" id="KW-1185">Reference proteome</keyword>
<dbReference type="PATRIC" id="fig|762836.4.peg.3670"/>
<sequence length="164" mass="18633">MLQTVYIDTSVIRYLTTPLSRDPVVRGCQKLTRQWWATRCEPSMTYISDAVLDEIRAGDPKLISARMAIAEKLIYFRPDPEVQTFAELLILGGGLNAKARIPAQHIASAAFQDIDVLLSWNCVDIANARNCAVLRKLMMLKDLELPELVTPFALMENRYEDLQY</sequence>
<proteinExistence type="predicted"/>
<comment type="caution">
    <text evidence="1">The sequence shown here is derived from an EMBL/GenBank/DDBJ whole genome shotgun (WGS) entry which is preliminary data.</text>
</comment>
<name>A0A1E7WGB4_9BURK</name>